<dbReference type="Gene3D" id="1.20.1250.20">
    <property type="entry name" value="MFS general substrate transporter like domains"/>
    <property type="match status" value="1"/>
</dbReference>
<dbReference type="InterPro" id="IPR036259">
    <property type="entry name" value="MFS_trans_sf"/>
</dbReference>
<protein>
    <recommendedName>
        <fullName evidence="4">MFS general substrate transporter</fullName>
    </recommendedName>
</protein>
<keyword evidence="3" id="KW-1185">Reference proteome</keyword>
<dbReference type="AlphaFoldDB" id="A0A2T2NC39"/>
<name>A0A2T2NC39_CORCC</name>
<feature type="transmembrane region" description="Helical" evidence="1">
    <location>
        <begin position="133"/>
        <end position="154"/>
    </location>
</feature>
<evidence type="ECO:0000313" key="3">
    <source>
        <dbReference type="Proteomes" id="UP000240883"/>
    </source>
</evidence>
<dbReference type="Proteomes" id="UP000240883">
    <property type="component" value="Unassembled WGS sequence"/>
</dbReference>
<sequence>MCSMKHRRLRKGLRRGADGLSTDIERQNGQLNSATADEPQSQVFTNQVIQQIISVSFLASNKVASDVIMPIFLATLTSTMKATQYKPTLKFGHGFGLLTKQIRLILLVQAVIAILAQYLFLPRIVNVFRALRVYGLCLWIYGFAYLLTPFTALLKHPGASIAVTLDLVVKFVLSSIGYTCSSILITNTVKSKHHLAKVNGASASFGCLSPFVPPLVAGRLFNWGIQI</sequence>
<proteinExistence type="predicted"/>
<gene>
    <name evidence="2" type="ORF">BS50DRAFT_648181</name>
</gene>
<keyword evidence="1" id="KW-1133">Transmembrane helix</keyword>
<keyword evidence="1" id="KW-0472">Membrane</keyword>
<reference evidence="2 3" key="1">
    <citation type="journal article" date="2018" name="Front. Microbiol.">
        <title>Genome-Wide Analysis of Corynespora cassiicola Leaf Fall Disease Putative Effectors.</title>
        <authorList>
            <person name="Lopez D."/>
            <person name="Ribeiro S."/>
            <person name="Label P."/>
            <person name="Fumanal B."/>
            <person name="Venisse J.S."/>
            <person name="Kohler A."/>
            <person name="de Oliveira R.R."/>
            <person name="Labutti K."/>
            <person name="Lipzen A."/>
            <person name="Lail K."/>
            <person name="Bauer D."/>
            <person name="Ohm R.A."/>
            <person name="Barry K.W."/>
            <person name="Spatafora J."/>
            <person name="Grigoriev I.V."/>
            <person name="Martin F.M."/>
            <person name="Pujade-Renaud V."/>
        </authorList>
    </citation>
    <scope>NUCLEOTIDE SEQUENCE [LARGE SCALE GENOMIC DNA]</scope>
    <source>
        <strain evidence="2 3">Philippines</strain>
    </source>
</reference>
<organism evidence="2 3">
    <name type="scientific">Corynespora cassiicola Philippines</name>
    <dbReference type="NCBI Taxonomy" id="1448308"/>
    <lineage>
        <taxon>Eukaryota</taxon>
        <taxon>Fungi</taxon>
        <taxon>Dikarya</taxon>
        <taxon>Ascomycota</taxon>
        <taxon>Pezizomycotina</taxon>
        <taxon>Dothideomycetes</taxon>
        <taxon>Pleosporomycetidae</taxon>
        <taxon>Pleosporales</taxon>
        <taxon>Corynesporascaceae</taxon>
        <taxon>Corynespora</taxon>
    </lineage>
</organism>
<dbReference type="EMBL" id="KZ678140">
    <property type="protein sequence ID" value="PSN62930.1"/>
    <property type="molecule type" value="Genomic_DNA"/>
</dbReference>
<dbReference type="SUPFAM" id="SSF103473">
    <property type="entry name" value="MFS general substrate transporter"/>
    <property type="match status" value="1"/>
</dbReference>
<feature type="transmembrane region" description="Helical" evidence="1">
    <location>
        <begin position="63"/>
        <end position="82"/>
    </location>
</feature>
<dbReference type="OrthoDB" id="10262656at2759"/>
<feature type="transmembrane region" description="Helical" evidence="1">
    <location>
        <begin position="102"/>
        <end position="121"/>
    </location>
</feature>
<evidence type="ECO:0008006" key="4">
    <source>
        <dbReference type="Google" id="ProtNLM"/>
    </source>
</evidence>
<evidence type="ECO:0000313" key="2">
    <source>
        <dbReference type="EMBL" id="PSN62930.1"/>
    </source>
</evidence>
<accession>A0A2T2NC39</accession>
<feature type="transmembrane region" description="Helical" evidence="1">
    <location>
        <begin position="160"/>
        <end position="185"/>
    </location>
</feature>
<evidence type="ECO:0000256" key="1">
    <source>
        <dbReference type="SAM" id="Phobius"/>
    </source>
</evidence>
<keyword evidence="1" id="KW-0812">Transmembrane</keyword>